<proteinExistence type="predicted"/>
<feature type="compositionally biased region" description="Basic residues" evidence="1">
    <location>
        <begin position="294"/>
        <end position="305"/>
    </location>
</feature>
<sequence length="305" mass="33677">MAKSSLTMKLLIDTESKRVLFAEANNDCVEILFHILSLPVAKVISLIGKQEMVGSVANLYQSLENLNESYINHNPAKDTILKPLYPTTAGISDPFLATLTKTKKTNNNNNNNDPPAKKYYRCNTCLYYNPQYFSDDPTTACRYCHKKMGCNNLQYVGPQVNVPSSEGDGPLVKGLVNYMVLDDLVVRPMSLVSCFTLLNEFNVKDVGVLQEKVVKFGMAEAVKLLKASLETKNVLTHVFLNAAASQEQPGEEKQPVVGKRRRQSAGSRTTQEDGPSMSTSSVEEVEADGSATRRSARKGVKKQFP</sequence>
<organism evidence="2 3">
    <name type="scientific">Castilleja foliolosa</name>
    <dbReference type="NCBI Taxonomy" id="1961234"/>
    <lineage>
        <taxon>Eukaryota</taxon>
        <taxon>Viridiplantae</taxon>
        <taxon>Streptophyta</taxon>
        <taxon>Embryophyta</taxon>
        <taxon>Tracheophyta</taxon>
        <taxon>Spermatophyta</taxon>
        <taxon>Magnoliopsida</taxon>
        <taxon>eudicotyledons</taxon>
        <taxon>Gunneridae</taxon>
        <taxon>Pentapetalae</taxon>
        <taxon>asterids</taxon>
        <taxon>lamiids</taxon>
        <taxon>Lamiales</taxon>
        <taxon>Orobanchaceae</taxon>
        <taxon>Pedicularideae</taxon>
        <taxon>Castillejinae</taxon>
        <taxon>Castilleja</taxon>
    </lineage>
</organism>
<feature type="region of interest" description="Disordered" evidence="1">
    <location>
        <begin position="245"/>
        <end position="305"/>
    </location>
</feature>
<feature type="compositionally biased region" description="Polar residues" evidence="1">
    <location>
        <begin position="264"/>
        <end position="282"/>
    </location>
</feature>
<accession>A0ABD3CDU8</accession>
<dbReference type="EMBL" id="JAVIJP010000037">
    <property type="protein sequence ID" value="KAL3628055.1"/>
    <property type="molecule type" value="Genomic_DNA"/>
</dbReference>
<dbReference type="InterPro" id="IPR007750">
    <property type="entry name" value="DUF674"/>
</dbReference>
<gene>
    <name evidence="2" type="ORF">CASFOL_028157</name>
</gene>
<keyword evidence="3" id="KW-1185">Reference proteome</keyword>
<name>A0ABD3CDU8_9LAMI</name>
<comment type="caution">
    <text evidence="2">The sequence shown here is derived from an EMBL/GenBank/DDBJ whole genome shotgun (WGS) entry which is preliminary data.</text>
</comment>
<dbReference type="AlphaFoldDB" id="A0ABD3CDU8"/>
<protein>
    <submittedName>
        <fullName evidence="2">Uncharacterized protein</fullName>
    </submittedName>
</protein>
<evidence type="ECO:0000313" key="2">
    <source>
        <dbReference type="EMBL" id="KAL3628055.1"/>
    </source>
</evidence>
<dbReference type="Proteomes" id="UP001632038">
    <property type="component" value="Unassembled WGS sequence"/>
</dbReference>
<dbReference type="PANTHER" id="PTHR33103:SF19">
    <property type="entry name" value="OS09G0544700 PROTEIN"/>
    <property type="match status" value="1"/>
</dbReference>
<dbReference type="Pfam" id="PF05056">
    <property type="entry name" value="DUF674"/>
    <property type="match status" value="1"/>
</dbReference>
<evidence type="ECO:0000313" key="3">
    <source>
        <dbReference type="Proteomes" id="UP001632038"/>
    </source>
</evidence>
<reference evidence="3" key="1">
    <citation type="journal article" date="2024" name="IScience">
        <title>Strigolactones Initiate the Formation of Haustorium-like Structures in Castilleja.</title>
        <authorList>
            <person name="Buerger M."/>
            <person name="Peterson D."/>
            <person name="Chory J."/>
        </authorList>
    </citation>
    <scope>NUCLEOTIDE SEQUENCE [LARGE SCALE GENOMIC DNA]</scope>
</reference>
<evidence type="ECO:0000256" key="1">
    <source>
        <dbReference type="SAM" id="MobiDB-lite"/>
    </source>
</evidence>
<dbReference type="PANTHER" id="PTHR33103">
    <property type="entry name" value="OS01G0153900 PROTEIN"/>
    <property type="match status" value="1"/>
</dbReference>